<name>K6D6F0_9BACI</name>
<dbReference type="GO" id="GO:0008768">
    <property type="term" value="F:UDP-sugar diphosphatase activity"/>
    <property type="evidence" value="ECO:0007669"/>
    <property type="project" value="TreeGrafter"/>
</dbReference>
<dbReference type="eggNOG" id="COG0737">
    <property type="taxonomic scope" value="Bacteria"/>
</dbReference>
<accession>K6D6F0</accession>
<dbReference type="InterPro" id="IPR008334">
    <property type="entry name" value="5'-Nucleotdase_C"/>
</dbReference>
<evidence type="ECO:0000256" key="2">
    <source>
        <dbReference type="RuleBase" id="RU362119"/>
    </source>
</evidence>
<dbReference type="PIRSF" id="PIRSF036361">
    <property type="entry name" value="YunD"/>
    <property type="match status" value="1"/>
</dbReference>
<protein>
    <submittedName>
        <fullName evidence="5">Metallophosphoesterase</fullName>
    </submittedName>
</protein>
<keyword evidence="6" id="KW-1185">Reference proteome</keyword>
<dbReference type="PATRIC" id="fig|1117379.3.peg.5097"/>
<evidence type="ECO:0000259" key="3">
    <source>
        <dbReference type="Pfam" id="PF00149"/>
    </source>
</evidence>
<keyword evidence="1" id="KW-0732">Signal</keyword>
<sequence>METIYIYHTNDVHSHLEHWPRISRFLKQKKASHQQQGEDVFLFDIGDFLDRWHPLTEATKGQGNITLLNECEYTAVTIGNNEGVNLAYEDLDRLYDHAAFDVLVANLYKKNGLYPDWVKPYKIYHTKKGTRIGVIGLTAPFTILYELLGWKLTEPISELKKWLTIVKEESDIIVLLSHLGKNEDERIAVEFPEIDVILGAHTHHFFENGKRVGDTLLGAAGKYGYYVGEMTITLTDQKDVTQKEANLYDFNDLPIIQNEQGQILTFLNKGKEMLNQRITTLSEPLVHAPFKETNFSKLLSRTLREWCSADCAMINAGLLLGTLAGEVTNYDLLEVCPHPINPCVIELTGMELQTVLLQTKDEDLPHKQIKGLGFRGTVLGVFVYDGIDFAENTIFINDSKIEFEKNYTLALPDMFTFGHFFKEVLPQKQKRYFLPEFLRDLLKWKLQMPSSPYA</sequence>
<dbReference type="PANTHER" id="PTHR11575:SF23">
    <property type="entry name" value="5-NUCLEOTIDASE FAMILY PROTEIN"/>
    <property type="match status" value="1"/>
</dbReference>
<comment type="caution">
    <text evidence="5">The sequence shown here is derived from an EMBL/GenBank/DDBJ whole genome shotgun (WGS) entry which is preliminary data.</text>
</comment>
<dbReference type="GO" id="GO:0000166">
    <property type="term" value="F:nucleotide binding"/>
    <property type="evidence" value="ECO:0007669"/>
    <property type="project" value="UniProtKB-KW"/>
</dbReference>
<dbReference type="InterPro" id="IPR004843">
    <property type="entry name" value="Calcineurin-like_PHP"/>
</dbReference>
<dbReference type="PRINTS" id="PR01607">
    <property type="entry name" value="APYRASEFAMLY"/>
</dbReference>
<dbReference type="InterPro" id="IPR011240">
    <property type="entry name" value="Pesterase_YunD"/>
</dbReference>
<dbReference type="InterPro" id="IPR029052">
    <property type="entry name" value="Metallo-depent_PP-like"/>
</dbReference>
<comment type="similarity">
    <text evidence="2">Belongs to the 5'-nucleotidase family.</text>
</comment>
<keyword evidence="2" id="KW-0378">Hydrolase</keyword>
<dbReference type="EMBL" id="AJLS01000161">
    <property type="protein sequence ID" value="EKN63623.1"/>
    <property type="molecule type" value="Genomic_DNA"/>
</dbReference>
<dbReference type="STRING" id="1117379.BABA_24595"/>
<dbReference type="AlphaFoldDB" id="K6D6F0"/>
<dbReference type="Gene3D" id="3.60.21.10">
    <property type="match status" value="1"/>
</dbReference>
<dbReference type="Pfam" id="PF02872">
    <property type="entry name" value="5_nucleotid_C"/>
    <property type="match status" value="1"/>
</dbReference>
<dbReference type="OrthoDB" id="9793179at2"/>
<dbReference type="Proteomes" id="UP000006316">
    <property type="component" value="Unassembled WGS sequence"/>
</dbReference>
<feature type="domain" description="Calcineurin-like phosphoesterase" evidence="3">
    <location>
        <begin position="6"/>
        <end position="204"/>
    </location>
</feature>
<dbReference type="Gene3D" id="3.90.780.10">
    <property type="entry name" value="5'-Nucleotidase, C-terminal domain"/>
    <property type="match status" value="1"/>
</dbReference>
<reference evidence="5 6" key="1">
    <citation type="journal article" date="2012" name="Front. Microbiol.">
        <title>Redundancy and modularity in membrane-associated dissimilatory nitrate reduction in Bacillus.</title>
        <authorList>
            <person name="Heylen K."/>
            <person name="Keltjens J."/>
        </authorList>
    </citation>
    <scope>NUCLEOTIDE SEQUENCE [LARGE SCALE GENOMIC DNA]</scope>
    <source>
        <strain evidence="6">LMG 21833T</strain>
    </source>
</reference>
<dbReference type="RefSeq" id="WP_007087910.1">
    <property type="nucleotide sequence ID" value="NZ_AJLS01000161.1"/>
</dbReference>
<dbReference type="GO" id="GO:0030288">
    <property type="term" value="C:outer membrane-bounded periplasmic space"/>
    <property type="evidence" value="ECO:0007669"/>
    <property type="project" value="TreeGrafter"/>
</dbReference>
<proteinExistence type="inferred from homology"/>
<dbReference type="SUPFAM" id="SSF55816">
    <property type="entry name" value="5'-nucleotidase (syn. UDP-sugar hydrolase), C-terminal domain"/>
    <property type="match status" value="1"/>
</dbReference>
<dbReference type="InterPro" id="IPR006179">
    <property type="entry name" value="5_nucleotidase/apyrase"/>
</dbReference>
<dbReference type="CDD" id="cd00845">
    <property type="entry name" value="MPP_UshA_N_like"/>
    <property type="match status" value="1"/>
</dbReference>
<feature type="domain" description="5'-Nucleotidase C-terminal" evidence="4">
    <location>
        <begin position="288"/>
        <end position="413"/>
    </location>
</feature>
<evidence type="ECO:0000256" key="1">
    <source>
        <dbReference type="ARBA" id="ARBA00022729"/>
    </source>
</evidence>
<dbReference type="PANTHER" id="PTHR11575">
    <property type="entry name" value="5'-NUCLEOTIDASE-RELATED"/>
    <property type="match status" value="1"/>
</dbReference>
<dbReference type="GO" id="GO:0009166">
    <property type="term" value="P:nucleotide catabolic process"/>
    <property type="evidence" value="ECO:0007669"/>
    <property type="project" value="InterPro"/>
</dbReference>
<dbReference type="Pfam" id="PF00149">
    <property type="entry name" value="Metallophos"/>
    <property type="match status" value="1"/>
</dbReference>
<evidence type="ECO:0000259" key="4">
    <source>
        <dbReference type="Pfam" id="PF02872"/>
    </source>
</evidence>
<dbReference type="InterPro" id="IPR036907">
    <property type="entry name" value="5'-Nucleotdase_C_sf"/>
</dbReference>
<evidence type="ECO:0000313" key="5">
    <source>
        <dbReference type="EMBL" id="EKN63623.1"/>
    </source>
</evidence>
<keyword evidence="2" id="KW-0547">Nucleotide-binding</keyword>
<evidence type="ECO:0000313" key="6">
    <source>
        <dbReference type="Proteomes" id="UP000006316"/>
    </source>
</evidence>
<organism evidence="5 6">
    <name type="scientific">Neobacillus bataviensis LMG 21833</name>
    <dbReference type="NCBI Taxonomy" id="1117379"/>
    <lineage>
        <taxon>Bacteria</taxon>
        <taxon>Bacillati</taxon>
        <taxon>Bacillota</taxon>
        <taxon>Bacilli</taxon>
        <taxon>Bacillales</taxon>
        <taxon>Bacillaceae</taxon>
        <taxon>Neobacillus</taxon>
    </lineage>
</organism>
<gene>
    <name evidence="5" type="ORF">BABA_24595</name>
</gene>
<dbReference type="SUPFAM" id="SSF56300">
    <property type="entry name" value="Metallo-dependent phosphatases"/>
    <property type="match status" value="1"/>
</dbReference>
<dbReference type="GO" id="GO:0008253">
    <property type="term" value="F:5'-nucleotidase activity"/>
    <property type="evidence" value="ECO:0007669"/>
    <property type="project" value="TreeGrafter"/>
</dbReference>